<feature type="transmembrane region" description="Helical" evidence="1">
    <location>
        <begin position="7"/>
        <end position="28"/>
    </location>
</feature>
<keyword evidence="1" id="KW-0472">Membrane</keyword>
<sequence>MNKPWHPIIYMVAVAIVVVVVSGCVALANGAPRYESPDLPKPVLPSIQSDVYQAPVPSEVYAP</sequence>
<name>A0ABS8YBS3_9BACL</name>
<keyword evidence="1" id="KW-0812">Transmembrane</keyword>
<reference evidence="2 3" key="1">
    <citation type="submission" date="2021-11" db="EMBL/GenBank/DDBJ databases">
        <title>Draft genome sequence of Paenibacillus profundus YoMME, a new Gram-positive bacteria with exoelectrogenic properties.</title>
        <authorList>
            <person name="Hubenova Y."/>
            <person name="Hubenova E."/>
            <person name="Manasiev Y."/>
            <person name="Peykov S."/>
            <person name="Mitov M."/>
        </authorList>
    </citation>
    <scope>NUCLEOTIDE SEQUENCE [LARGE SCALE GENOMIC DNA]</scope>
    <source>
        <strain evidence="2 3">YoMME</strain>
    </source>
</reference>
<keyword evidence="1" id="KW-1133">Transmembrane helix</keyword>
<protein>
    <submittedName>
        <fullName evidence="2">Uncharacterized protein</fullName>
    </submittedName>
</protein>
<accession>A0ABS8YBS3</accession>
<keyword evidence="3" id="KW-1185">Reference proteome</keyword>
<evidence type="ECO:0000313" key="2">
    <source>
        <dbReference type="EMBL" id="MCE5167873.1"/>
    </source>
</evidence>
<dbReference type="EMBL" id="JAJNBZ010000001">
    <property type="protein sequence ID" value="MCE5167873.1"/>
    <property type="molecule type" value="Genomic_DNA"/>
</dbReference>
<dbReference type="RefSeq" id="WP_019419182.1">
    <property type="nucleotide sequence ID" value="NZ_JAJNBZ010000001.1"/>
</dbReference>
<evidence type="ECO:0000313" key="3">
    <source>
        <dbReference type="Proteomes" id="UP001199916"/>
    </source>
</evidence>
<organism evidence="2 3">
    <name type="scientific">Paenibacillus profundus</name>
    <dbReference type="NCBI Taxonomy" id="1173085"/>
    <lineage>
        <taxon>Bacteria</taxon>
        <taxon>Bacillati</taxon>
        <taxon>Bacillota</taxon>
        <taxon>Bacilli</taxon>
        <taxon>Bacillales</taxon>
        <taxon>Paenibacillaceae</taxon>
        <taxon>Paenibacillus</taxon>
    </lineage>
</organism>
<proteinExistence type="predicted"/>
<comment type="caution">
    <text evidence="2">The sequence shown here is derived from an EMBL/GenBank/DDBJ whole genome shotgun (WGS) entry which is preliminary data.</text>
</comment>
<gene>
    <name evidence="2" type="ORF">LQV63_00900</name>
</gene>
<dbReference type="PROSITE" id="PS51257">
    <property type="entry name" value="PROKAR_LIPOPROTEIN"/>
    <property type="match status" value="1"/>
</dbReference>
<evidence type="ECO:0000256" key="1">
    <source>
        <dbReference type="SAM" id="Phobius"/>
    </source>
</evidence>
<dbReference type="Proteomes" id="UP001199916">
    <property type="component" value="Unassembled WGS sequence"/>
</dbReference>